<protein>
    <submittedName>
        <fullName evidence="2">Uncharacterized protein</fullName>
    </submittedName>
</protein>
<feature type="compositionally biased region" description="Basic and acidic residues" evidence="1">
    <location>
        <begin position="56"/>
        <end position="72"/>
    </location>
</feature>
<feature type="compositionally biased region" description="Basic residues" evidence="1">
    <location>
        <begin position="11"/>
        <end position="22"/>
    </location>
</feature>
<accession>A0A6J4IE50</accession>
<proteinExistence type="predicted"/>
<feature type="non-terminal residue" evidence="2">
    <location>
        <position position="1"/>
    </location>
</feature>
<gene>
    <name evidence="2" type="ORF">AVDCRST_MAG27-1881</name>
</gene>
<reference evidence="2" key="1">
    <citation type="submission" date="2020-02" db="EMBL/GenBank/DDBJ databases">
        <authorList>
            <person name="Meier V. D."/>
        </authorList>
    </citation>
    <scope>NUCLEOTIDE SEQUENCE</scope>
    <source>
        <strain evidence="2">AVDCRST_MAG27</strain>
    </source>
</reference>
<sequence length="72" mass="7603">PLRPGGDAARRGRARRARHRRGSGGAGGQGAAGGGRQRGPEADAAGRVRRLHRQRDRGLGPDHPKGRIEGRI</sequence>
<feature type="non-terminal residue" evidence="2">
    <location>
        <position position="72"/>
    </location>
</feature>
<feature type="compositionally biased region" description="Gly residues" evidence="1">
    <location>
        <begin position="23"/>
        <end position="37"/>
    </location>
</feature>
<dbReference type="EMBL" id="CADCTD010000080">
    <property type="protein sequence ID" value="CAA9249394.1"/>
    <property type="molecule type" value="Genomic_DNA"/>
</dbReference>
<evidence type="ECO:0000256" key="1">
    <source>
        <dbReference type="SAM" id="MobiDB-lite"/>
    </source>
</evidence>
<organism evidence="2">
    <name type="scientific">uncultured Craurococcus sp</name>
    <dbReference type="NCBI Taxonomy" id="1135998"/>
    <lineage>
        <taxon>Bacteria</taxon>
        <taxon>Pseudomonadati</taxon>
        <taxon>Pseudomonadota</taxon>
        <taxon>Alphaproteobacteria</taxon>
        <taxon>Acetobacterales</taxon>
        <taxon>Acetobacteraceae</taxon>
        <taxon>Craurococcus</taxon>
        <taxon>environmental samples</taxon>
    </lineage>
</organism>
<dbReference type="AlphaFoldDB" id="A0A6J4IE50"/>
<feature type="region of interest" description="Disordered" evidence="1">
    <location>
        <begin position="1"/>
        <end position="72"/>
    </location>
</feature>
<name>A0A6J4IE50_9PROT</name>
<evidence type="ECO:0000313" key="2">
    <source>
        <dbReference type="EMBL" id="CAA9249394.1"/>
    </source>
</evidence>